<evidence type="ECO:0000259" key="3">
    <source>
        <dbReference type="PROSITE" id="PS50067"/>
    </source>
</evidence>
<dbReference type="Pfam" id="PF00225">
    <property type="entry name" value="Kinesin"/>
    <property type="match status" value="1"/>
</dbReference>
<keyword evidence="1" id="KW-0505">Motor protein</keyword>
<evidence type="ECO:0000313" key="5">
    <source>
        <dbReference type="Proteomes" id="UP000006727"/>
    </source>
</evidence>
<dbReference type="Gene3D" id="3.40.850.10">
    <property type="entry name" value="Kinesin motor domain"/>
    <property type="match status" value="1"/>
</dbReference>
<dbReference type="PANTHER" id="PTHR47972:SF28">
    <property type="entry name" value="KINESIN-LIKE PROTEIN KLP-3"/>
    <property type="match status" value="1"/>
</dbReference>
<dbReference type="Proteomes" id="UP000006727">
    <property type="component" value="Chromosome 17"/>
</dbReference>
<feature type="domain" description="Kinesin motor" evidence="3">
    <location>
        <begin position="1"/>
        <end position="85"/>
    </location>
</feature>
<name>A0A7I4BFF7_PHYPA</name>
<evidence type="ECO:0000313" key="4">
    <source>
        <dbReference type="EnsemblPlants" id="Pp3c17_20930V3.2"/>
    </source>
</evidence>
<keyword evidence="5" id="KW-1185">Reference proteome</keyword>
<reference evidence="4" key="3">
    <citation type="submission" date="2020-12" db="UniProtKB">
        <authorList>
            <consortium name="EnsemblPlants"/>
        </authorList>
    </citation>
    <scope>IDENTIFICATION</scope>
</reference>
<dbReference type="GO" id="GO:0005524">
    <property type="term" value="F:ATP binding"/>
    <property type="evidence" value="ECO:0007669"/>
    <property type="project" value="InterPro"/>
</dbReference>
<comment type="similarity">
    <text evidence="2">Belongs to the TRAFAC class myosin-kinesin ATPase superfamily. Kinesin family.</text>
</comment>
<dbReference type="PANTHER" id="PTHR47972">
    <property type="entry name" value="KINESIN-LIKE PROTEIN KLP-3"/>
    <property type="match status" value="1"/>
</dbReference>
<accession>A0A7I4BFF7</accession>
<dbReference type="InterPro" id="IPR027417">
    <property type="entry name" value="P-loop_NTPase"/>
</dbReference>
<dbReference type="SUPFAM" id="SSF52540">
    <property type="entry name" value="P-loop containing nucleoside triphosphate hydrolases"/>
    <property type="match status" value="1"/>
</dbReference>
<reference evidence="4 5" key="1">
    <citation type="journal article" date="2008" name="Science">
        <title>The Physcomitrella genome reveals evolutionary insights into the conquest of land by plants.</title>
        <authorList>
            <person name="Rensing S."/>
            <person name="Lang D."/>
            <person name="Zimmer A."/>
            <person name="Terry A."/>
            <person name="Salamov A."/>
            <person name="Shapiro H."/>
            <person name="Nishiyama T."/>
            <person name="Perroud P.-F."/>
            <person name="Lindquist E."/>
            <person name="Kamisugi Y."/>
            <person name="Tanahashi T."/>
            <person name="Sakakibara K."/>
            <person name="Fujita T."/>
            <person name="Oishi K."/>
            <person name="Shin-I T."/>
            <person name="Kuroki Y."/>
            <person name="Toyoda A."/>
            <person name="Suzuki Y."/>
            <person name="Hashimoto A."/>
            <person name="Yamaguchi K."/>
            <person name="Sugano A."/>
            <person name="Kohara Y."/>
            <person name="Fujiyama A."/>
            <person name="Anterola A."/>
            <person name="Aoki S."/>
            <person name="Ashton N."/>
            <person name="Barbazuk W.B."/>
            <person name="Barker E."/>
            <person name="Bennetzen J."/>
            <person name="Bezanilla M."/>
            <person name="Blankenship R."/>
            <person name="Cho S.H."/>
            <person name="Dutcher S."/>
            <person name="Estelle M."/>
            <person name="Fawcett J.A."/>
            <person name="Gundlach H."/>
            <person name="Hanada K."/>
            <person name="Heyl A."/>
            <person name="Hicks K.A."/>
            <person name="Hugh J."/>
            <person name="Lohr M."/>
            <person name="Mayer K."/>
            <person name="Melkozernov A."/>
            <person name="Murata T."/>
            <person name="Nelson D."/>
            <person name="Pils B."/>
            <person name="Prigge M."/>
            <person name="Reiss B."/>
            <person name="Renner T."/>
            <person name="Rombauts S."/>
            <person name="Rushton P."/>
            <person name="Sanderfoot A."/>
            <person name="Schween G."/>
            <person name="Shiu S.-H."/>
            <person name="Stueber K."/>
            <person name="Theodoulou F.L."/>
            <person name="Tu H."/>
            <person name="Van de Peer Y."/>
            <person name="Verrier P.J."/>
            <person name="Waters E."/>
            <person name="Wood A."/>
            <person name="Yang L."/>
            <person name="Cove D."/>
            <person name="Cuming A."/>
            <person name="Hasebe M."/>
            <person name="Lucas S."/>
            <person name="Mishler D.B."/>
            <person name="Reski R."/>
            <person name="Grigoriev I."/>
            <person name="Quatrano R.S."/>
            <person name="Boore J.L."/>
        </authorList>
    </citation>
    <scope>NUCLEOTIDE SEQUENCE [LARGE SCALE GENOMIC DNA]</scope>
    <source>
        <strain evidence="4 5">cv. Gransden 2004</strain>
    </source>
</reference>
<dbReference type="Gramene" id="Pp3c17_20930V3.2">
    <property type="protein sequence ID" value="Pp3c17_20930V3.2"/>
    <property type="gene ID" value="Pp3c17_20930"/>
</dbReference>
<evidence type="ECO:0000256" key="2">
    <source>
        <dbReference type="PROSITE-ProRule" id="PRU00283"/>
    </source>
</evidence>
<dbReference type="EnsemblPlants" id="Pp3c17_20930V3.2">
    <property type="protein sequence ID" value="Pp3c17_20930V3.2"/>
    <property type="gene ID" value="Pp3c17_20930"/>
</dbReference>
<dbReference type="InterPro" id="IPR027640">
    <property type="entry name" value="Kinesin-like_fam"/>
</dbReference>
<dbReference type="InterPro" id="IPR036961">
    <property type="entry name" value="Kinesin_motor_dom_sf"/>
</dbReference>
<dbReference type="GO" id="GO:0008017">
    <property type="term" value="F:microtubule binding"/>
    <property type="evidence" value="ECO:0007669"/>
    <property type="project" value="InterPro"/>
</dbReference>
<dbReference type="InParanoid" id="A0A7I4BFF7"/>
<proteinExistence type="inferred from homology"/>
<dbReference type="PROSITE" id="PS50067">
    <property type="entry name" value="KINESIN_MOTOR_2"/>
    <property type="match status" value="1"/>
</dbReference>
<protein>
    <recommendedName>
        <fullName evidence="3">Kinesin motor domain-containing protein</fullName>
    </recommendedName>
</protein>
<dbReference type="AlphaFoldDB" id="A0A7I4BFF7"/>
<dbReference type="EMBL" id="ABEU02000017">
    <property type="status" value="NOT_ANNOTATED_CDS"/>
    <property type="molecule type" value="Genomic_DNA"/>
</dbReference>
<organism evidence="4 5">
    <name type="scientific">Physcomitrium patens</name>
    <name type="common">Spreading-leaved earth moss</name>
    <name type="synonym">Physcomitrella patens</name>
    <dbReference type="NCBI Taxonomy" id="3218"/>
    <lineage>
        <taxon>Eukaryota</taxon>
        <taxon>Viridiplantae</taxon>
        <taxon>Streptophyta</taxon>
        <taxon>Embryophyta</taxon>
        <taxon>Bryophyta</taxon>
        <taxon>Bryophytina</taxon>
        <taxon>Bryopsida</taxon>
        <taxon>Funariidae</taxon>
        <taxon>Funariales</taxon>
        <taxon>Funariaceae</taxon>
        <taxon>Physcomitrium</taxon>
    </lineage>
</organism>
<dbReference type="GO" id="GO:0003777">
    <property type="term" value="F:microtubule motor activity"/>
    <property type="evidence" value="ECO:0007669"/>
    <property type="project" value="InterPro"/>
</dbReference>
<dbReference type="InterPro" id="IPR001752">
    <property type="entry name" value="Kinesin_motor_dom"/>
</dbReference>
<sequence>MSIWSTKDMLDPMKVGQKNRTVGVTTLNECNSKFHSILTVHVYGIDLESGVVLRKSLYLVELTRSEQVDRFRTTSNRLKEVQYIN</sequence>
<reference evidence="4 5" key="2">
    <citation type="journal article" date="2018" name="Plant J.">
        <title>The Physcomitrella patens chromosome-scale assembly reveals moss genome structure and evolution.</title>
        <authorList>
            <person name="Lang D."/>
            <person name="Ullrich K.K."/>
            <person name="Murat F."/>
            <person name="Fuchs J."/>
            <person name="Jenkins J."/>
            <person name="Haas F.B."/>
            <person name="Piednoel M."/>
            <person name="Gundlach H."/>
            <person name="Van Bel M."/>
            <person name="Meyberg R."/>
            <person name="Vives C."/>
            <person name="Morata J."/>
            <person name="Symeonidi A."/>
            <person name="Hiss M."/>
            <person name="Muchero W."/>
            <person name="Kamisugi Y."/>
            <person name="Saleh O."/>
            <person name="Blanc G."/>
            <person name="Decker E.L."/>
            <person name="van Gessel N."/>
            <person name="Grimwood J."/>
            <person name="Hayes R.D."/>
            <person name="Graham S.W."/>
            <person name="Gunter L.E."/>
            <person name="McDaniel S.F."/>
            <person name="Hoernstein S.N.W."/>
            <person name="Larsson A."/>
            <person name="Li F.W."/>
            <person name="Perroud P.F."/>
            <person name="Phillips J."/>
            <person name="Ranjan P."/>
            <person name="Rokshar D.S."/>
            <person name="Rothfels C.J."/>
            <person name="Schneider L."/>
            <person name="Shu S."/>
            <person name="Stevenson D.W."/>
            <person name="Thummler F."/>
            <person name="Tillich M."/>
            <person name="Villarreal Aguilar J.C."/>
            <person name="Widiez T."/>
            <person name="Wong G.K."/>
            <person name="Wymore A."/>
            <person name="Zhang Y."/>
            <person name="Zimmer A.D."/>
            <person name="Quatrano R.S."/>
            <person name="Mayer K.F.X."/>
            <person name="Goodstein D."/>
            <person name="Casacuberta J.M."/>
            <person name="Vandepoele K."/>
            <person name="Reski R."/>
            <person name="Cuming A.C."/>
            <person name="Tuskan G.A."/>
            <person name="Maumus F."/>
            <person name="Salse J."/>
            <person name="Schmutz J."/>
            <person name="Rensing S.A."/>
        </authorList>
    </citation>
    <scope>NUCLEOTIDE SEQUENCE [LARGE SCALE GENOMIC DNA]</scope>
    <source>
        <strain evidence="4 5">cv. Gransden 2004</strain>
    </source>
</reference>
<dbReference type="GO" id="GO:0007018">
    <property type="term" value="P:microtubule-based movement"/>
    <property type="evidence" value="ECO:0007669"/>
    <property type="project" value="InterPro"/>
</dbReference>
<evidence type="ECO:0000256" key="1">
    <source>
        <dbReference type="ARBA" id="ARBA00023175"/>
    </source>
</evidence>
<comment type="caution">
    <text evidence="2">Lacks conserved residue(s) required for the propagation of feature annotation.</text>
</comment>